<sequence length="213" mass="23090">MSQHVIYAYDPNAVPQWAYSSFPIGCFGVADDLDEARAEYGDAMKLVAEDFGAIPKSIEHVEQRHPLGVWIRVRADASGAERQSAAKALWETISARGIEAATELGRFSRTGTGEPTVIVCLPSDLIGSVVDEIDEGESFTTALVYPDPQNRRDLIWVSGLGRIDIDDEPVELIDQAGLTLKSTMEDFMRSSGMTPDRLASGEHVGPTALLVPA</sequence>
<reference evidence="1 2" key="1">
    <citation type="submission" date="2018-06" db="EMBL/GenBank/DDBJ databases">
        <authorList>
            <consortium name="Pathogen Informatics"/>
            <person name="Doyle S."/>
        </authorList>
    </citation>
    <scope>NUCLEOTIDE SEQUENCE [LARGE SCALE GENOMIC DNA]</scope>
    <source>
        <strain evidence="1 2">NCTC13184</strain>
    </source>
</reference>
<evidence type="ECO:0000313" key="1">
    <source>
        <dbReference type="EMBL" id="SUA47264.1"/>
    </source>
</evidence>
<proteinExistence type="predicted"/>
<dbReference type="AlphaFoldDB" id="A0A378X3E8"/>
<dbReference type="OrthoDB" id="4733582at2"/>
<organism evidence="1 2">
    <name type="scientific">Nocardia africana</name>
    <dbReference type="NCBI Taxonomy" id="134964"/>
    <lineage>
        <taxon>Bacteria</taxon>
        <taxon>Bacillati</taxon>
        <taxon>Actinomycetota</taxon>
        <taxon>Actinomycetes</taxon>
        <taxon>Mycobacteriales</taxon>
        <taxon>Nocardiaceae</taxon>
        <taxon>Nocardia</taxon>
    </lineage>
</organism>
<gene>
    <name evidence="1" type="ORF">NCTC13184_05804</name>
</gene>
<evidence type="ECO:0000313" key="2">
    <source>
        <dbReference type="Proteomes" id="UP000255082"/>
    </source>
</evidence>
<accession>A0A378X3E8</accession>
<dbReference type="Proteomes" id="UP000255082">
    <property type="component" value="Unassembled WGS sequence"/>
</dbReference>
<dbReference type="RefSeq" id="WP_062968749.1">
    <property type="nucleotide sequence ID" value="NZ_JAJFOE010000001.1"/>
</dbReference>
<name>A0A378X3E8_9NOCA</name>
<protein>
    <submittedName>
        <fullName evidence="1">Uncharacterized protein</fullName>
    </submittedName>
</protein>
<dbReference type="EMBL" id="UGRU01000001">
    <property type="protein sequence ID" value="SUA47264.1"/>
    <property type="molecule type" value="Genomic_DNA"/>
</dbReference>